<dbReference type="SUPFAM" id="SSF50331">
    <property type="entry name" value="MOP-like"/>
    <property type="match status" value="1"/>
</dbReference>
<gene>
    <name evidence="5" type="ORF">J7I43_23485</name>
</gene>
<proteinExistence type="predicted"/>
<evidence type="ECO:0000256" key="1">
    <source>
        <dbReference type="ARBA" id="ARBA00022448"/>
    </source>
</evidence>
<protein>
    <submittedName>
        <fullName evidence="5">ABC transporter ATP-binding protein</fullName>
    </submittedName>
</protein>
<dbReference type="InterPro" id="IPR003439">
    <property type="entry name" value="ABC_transporter-like_ATP-bd"/>
</dbReference>
<evidence type="ECO:0000256" key="2">
    <source>
        <dbReference type="ARBA" id="ARBA00022741"/>
    </source>
</evidence>
<dbReference type="SUPFAM" id="SSF52540">
    <property type="entry name" value="P-loop containing nucleoside triphosphate hydrolases"/>
    <property type="match status" value="1"/>
</dbReference>
<dbReference type="Pfam" id="PF08402">
    <property type="entry name" value="TOBE_2"/>
    <property type="match status" value="1"/>
</dbReference>
<comment type="caution">
    <text evidence="5">The sequence shown here is derived from an EMBL/GenBank/DDBJ whole genome shotgun (WGS) entry which is preliminary data.</text>
</comment>
<evidence type="ECO:0000256" key="3">
    <source>
        <dbReference type="ARBA" id="ARBA00022840"/>
    </source>
</evidence>
<sequence>MHLLQVSDIYRKDQLGFELKPISFTQRQFQKLAIAGASGSGKSTLLRIIAGWIQPDGGQVLFDGKKVKGPDDQLIPGHPQIAYLSQHYELRNNYRVEELLGYANKLTQEQANRLFEICRIAHLVKRKTDQLSGGEKQRISLARLLLTMPTLLLLDEPYSNLDLIHTRILKEVIHDLGNELDITCLLVSHDPDDILPWADELIIIKDGAIVQQGPPAELYRKPANEYVAGLLGDYHLFTPDKAKVFSLMPGMSVNGKNMFVRPEQFRIVREGTDALKGRVKAVYFGGSYHDVEVEVPGNVIRVRTTAGNYKKGEAVFVSLSPKGLWYMP</sequence>
<keyword evidence="1" id="KW-0813">Transport</keyword>
<dbReference type="InterPro" id="IPR050093">
    <property type="entry name" value="ABC_SmlMolc_Importer"/>
</dbReference>
<dbReference type="RefSeq" id="WP_209148438.1">
    <property type="nucleotide sequence ID" value="NZ_JAGHKP010000005.1"/>
</dbReference>
<name>A0ABS3YKM0_9BACT</name>
<keyword evidence="6" id="KW-1185">Reference proteome</keyword>
<dbReference type="EMBL" id="JAGHKP010000005">
    <property type="protein sequence ID" value="MBO9155209.1"/>
    <property type="molecule type" value="Genomic_DNA"/>
</dbReference>
<dbReference type="Gene3D" id="3.40.50.300">
    <property type="entry name" value="P-loop containing nucleotide triphosphate hydrolases"/>
    <property type="match status" value="1"/>
</dbReference>
<keyword evidence="3 5" id="KW-0067">ATP-binding</keyword>
<evidence type="ECO:0000313" key="5">
    <source>
        <dbReference type="EMBL" id="MBO9155209.1"/>
    </source>
</evidence>
<feature type="domain" description="ABC transporter" evidence="4">
    <location>
        <begin position="4"/>
        <end position="231"/>
    </location>
</feature>
<keyword evidence="2" id="KW-0547">Nucleotide-binding</keyword>
<dbReference type="InterPro" id="IPR013611">
    <property type="entry name" value="Transp-assoc_OB_typ2"/>
</dbReference>
<reference evidence="6" key="1">
    <citation type="submission" date="2021-03" db="EMBL/GenBank/DDBJ databases">
        <title>Assistant Professor.</title>
        <authorList>
            <person name="Huq M.A."/>
        </authorList>
    </citation>
    <scope>NUCLEOTIDE SEQUENCE [LARGE SCALE GENOMIC DNA]</scope>
    <source>
        <strain evidence="6">MAH-28</strain>
    </source>
</reference>
<dbReference type="InterPro" id="IPR017871">
    <property type="entry name" value="ABC_transporter-like_CS"/>
</dbReference>
<dbReference type="PANTHER" id="PTHR42781">
    <property type="entry name" value="SPERMIDINE/PUTRESCINE IMPORT ATP-BINDING PROTEIN POTA"/>
    <property type="match status" value="1"/>
</dbReference>
<dbReference type="InterPro" id="IPR027417">
    <property type="entry name" value="P-loop_NTPase"/>
</dbReference>
<dbReference type="InterPro" id="IPR003593">
    <property type="entry name" value="AAA+_ATPase"/>
</dbReference>
<dbReference type="PANTHER" id="PTHR42781:SF4">
    <property type="entry name" value="SPERMIDINE_PUTRESCINE IMPORT ATP-BINDING PROTEIN POTA"/>
    <property type="match status" value="1"/>
</dbReference>
<dbReference type="PROSITE" id="PS00211">
    <property type="entry name" value="ABC_TRANSPORTER_1"/>
    <property type="match status" value="1"/>
</dbReference>
<dbReference type="Proteomes" id="UP000679126">
    <property type="component" value="Unassembled WGS sequence"/>
</dbReference>
<dbReference type="PROSITE" id="PS50893">
    <property type="entry name" value="ABC_TRANSPORTER_2"/>
    <property type="match status" value="1"/>
</dbReference>
<organism evidence="5 6">
    <name type="scientific">Chitinophaga chungangae</name>
    <dbReference type="NCBI Taxonomy" id="2821488"/>
    <lineage>
        <taxon>Bacteria</taxon>
        <taxon>Pseudomonadati</taxon>
        <taxon>Bacteroidota</taxon>
        <taxon>Chitinophagia</taxon>
        <taxon>Chitinophagales</taxon>
        <taxon>Chitinophagaceae</taxon>
        <taxon>Chitinophaga</taxon>
    </lineage>
</organism>
<dbReference type="InterPro" id="IPR008995">
    <property type="entry name" value="Mo/tungstate-bd_C_term_dom"/>
</dbReference>
<dbReference type="Pfam" id="PF00005">
    <property type="entry name" value="ABC_tran"/>
    <property type="match status" value="1"/>
</dbReference>
<dbReference type="SMART" id="SM00382">
    <property type="entry name" value="AAA"/>
    <property type="match status" value="1"/>
</dbReference>
<dbReference type="GO" id="GO:0005524">
    <property type="term" value="F:ATP binding"/>
    <property type="evidence" value="ECO:0007669"/>
    <property type="project" value="UniProtKB-KW"/>
</dbReference>
<accession>A0ABS3YKM0</accession>
<evidence type="ECO:0000313" key="6">
    <source>
        <dbReference type="Proteomes" id="UP000679126"/>
    </source>
</evidence>
<evidence type="ECO:0000259" key="4">
    <source>
        <dbReference type="PROSITE" id="PS50893"/>
    </source>
</evidence>